<evidence type="ECO:0000313" key="5">
    <source>
        <dbReference type="EMBL" id="KAL3787478.1"/>
    </source>
</evidence>
<keyword evidence="6" id="KW-1185">Reference proteome</keyword>
<dbReference type="InterPro" id="IPR006076">
    <property type="entry name" value="FAD-dep_OxRdtase"/>
</dbReference>
<evidence type="ECO:0000259" key="4">
    <source>
        <dbReference type="Pfam" id="PF01266"/>
    </source>
</evidence>
<dbReference type="Pfam" id="PF01266">
    <property type="entry name" value="DAO"/>
    <property type="match status" value="2"/>
</dbReference>
<proteinExistence type="predicted"/>
<dbReference type="GO" id="GO:0016491">
    <property type="term" value="F:oxidoreductase activity"/>
    <property type="evidence" value="ECO:0007669"/>
    <property type="project" value="UniProtKB-KW"/>
</dbReference>
<name>A0ABD3PHC6_9STRA</name>
<gene>
    <name evidence="5" type="ORF">HJC23_001128</name>
</gene>
<protein>
    <recommendedName>
        <fullName evidence="2">FAD-dependent oxidoreductase domain-containing protein 1</fullName>
    </recommendedName>
</protein>
<organism evidence="5 6">
    <name type="scientific">Cyclotella cryptica</name>
    <dbReference type="NCBI Taxonomy" id="29204"/>
    <lineage>
        <taxon>Eukaryota</taxon>
        <taxon>Sar</taxon>
        <taxon>Stramenopiles</taxon>
        <taxon>Ochrophyta</taxon>
        <taxon>Bacillariophyta</taxon>
        <taxon>Coscinodiscophyceae</taxon>
        <taxon>Thalassiosirophycidae</taxon>
        <taxon>Stephanodiscales</taxon>
        <taxon>Stephanodiscaceae</taxon>
        <taxon>Cyclotella</taxon>
    </lineage>
</organism>
<comment type="caution">
    <text evidence="5">The sequence shown here is derived from an EMBL/GenBank/DDBJ whole genome shotgun (WGS) entry which is preliminary data.</text>
</comment>
<keyword evidence="1" id="KW-0560">Oxidoreductase</keyword>
<dbReference type="EMBL" id="JABMIG020000174">
    <property type="protein sequence ID" value="KAL3787478.1"/>
    <property type="molecule type" value="Genomic_DNA"/>
</dbReference>
<evidence type="ECO:0000256" key="1">
    <source>
        <dbReference type="ARBA" id="ARBA00023002"/>
    </source>
</evidence>
<sequence length="332" mass="37734">MPLYRTSKQRTRHRRRPRRPLHQLCTAYHLALSSPRSNITVLERDPTYALASATLSARGIRQQFALRQNVQMSLYGRNFLRSAHELLRVDEEEVDVQFQEKGYLFLASTESGAEVMRRNHEVQVILCWGAMVVSFPCIGERIDLIWFCVMEQHRGKDISNVYKVDNVVNAAGAHSAQLMAMLAGQKKLMHPIPVEPRKRCIFFFHCATEQKGHVEDNGEATGNFVCRVSPMKERDHAVHEMTDIDYADHELWEEVIWPALYHRAPALGEVKSKSSWAGLYEYNSLDQNAIVDFHPEVPNVLMACGFSGHGLQQAPAAGRAAAELLVNVNFRP</sequence>
<evidence type="ECO:0000313" key="6">
    <source>
        <dbReference type="Proteomes" id="UP001516023"/>
    </source>
</evidence>
<dbReference type="InterPro" id="IPR036188">
    <property type="entry name" value="FAD/NAD-bd_sf"/>
</dbReference>
<feature type="domain" description="FAD dependent oxidoreductase" evidence="4">
    <location>
        <begin position="24"/>
        <end position="120"/>
    </location>
</feature>
<dbReference type="Gene3D" id="3.50.50.60">
    <property type="entry name" value="FAD/NAD(P)-binding domain"/>
    <property type="match status" value="2"/>
</dbReference>
<dbReference type="Proteomes" id="UP001516023">
    <property type="component" value="Unassembled WGS sequence"/>
</dbReference>
<feature type="domain" description="FAD dependent oxidoreductase" evidence="4">
    <location>
        <begin position="160"/>
        <end position="324"/>
    </location>
</feature>
<dbReference type="SUPFAM" id="SSF51905">
    <property type="entry name" value="FAD/NAD(P)-binding domain"/>
    <property type="match status" value="1"/>
</dbReference>
<reference evidence="5 6" key="1">
    <citation type="journal article" date="2020" name="G3 (Bethesda)">
        <title>Improved Reference Genome for Cyclotella cryptica CCMP332, a Model for Cell Wall Morphogenesis, Salinity Adaptation, and Lipid Production in Diatoms (Bacillariophyta).</title>
        <authorList>
            <person name="Roberts W.R."/>
            <person name="Downey K.M."/>
            <person name="Ruck E.C."/>
            <person name="Traller J.C."/>
            <person name="Alverson A.J."/>
        </authorList>
    </citation>
    <scope>NUCLEOTIDE SEQUENCE [LARGE SCALE GENOMIC DNA]</scope>
    <source>
        <strain evidence="5 6">CCMP332</strain>
    </source>
</reference>
<dbReference type="AlphaFoldDB" id="A0ABD3PHC6"/>
<comment type="function">
    <text evidence="3">Required for the assembly of the mitochondrial membrane respiratory chain NADH dehydrogenase (Complex I). Involved in mid-late stages of complex I assembly.</text>
</comment>
<evidence type="ECO:0000256" key="2">
    <source>
        <dbReference type="ARBA" id="ARBA00039785"/>
    </source>
</evidence>
<accession>A0ABD3PHC6</accession>
<dbReference type="PANTHER" id="PTHR13847:SF287">
    <property type="entry name" value="FAD-DEPENDENT OXIDOREDUCTASE DOMAIN-CONTAINING PROTEIN 1"/>
    <property type="match status" value="1"/>
</dbReference>
<dbReference type="PANTHER" id="PTHR13847">
    <property type="entry name" value="SARCOSINE DEHYDROGENASE-RELATED"/>
    <property type="match status" value="1"/>
</dbReference>
<evidence type="ECO:0000256" key="3">
    <source>
        <dbReference type="ARBA" id="ARBA00046185"/>
    </source>
</evidence>
<dbReference type="Gene3D" id="3.30.9.10">
    <property type="entry name" value="D-Amino Acid Oxidase, subunit A, domain 2"/>
    <property type="match status" value="3"/>
</dbReference>